<gene>
    <name evidence="9" type="ORF">NAEGRDRAFT_61545</name>
</gene>
<dbReference type="KEGG" id="ngr:NAEGRDRAFT_61545"/>
<keyword evidence="4" id="KW-0288">FMN</keyword>
<evidence type="ECO:0000256" key="4">
    <source>
        <dbReference type="ARBA" id="ARBA00022643"/>
    </source>
</evidence>
<dbReference type="GO" id="GO:0005524">
    <property type="term" value="F:ATP binding"/>
    <property type="evidence" value="ECO:0007669"/>
    <property type="project" value="UniProtKB-KW"/>
</dbReference>
<evidence type="ECO:0000313" key="9">
    <source>
        <dbReference type="EMBL" id="EFC50828.1"/>
    </source>
</evidence>
<dbReference type="SUPFAM" id="SSF82114">
    <property type="entry name" value="Riboflavin kinase-like"/>
    <property type="match status" value="1"/>
</dbReference>
<evidence type="ECO:0000256" key="5">
    <source>
        <dbReference type="ARBA" id="ARBA00022679"/>
    </source>
</evidence>
<dbReference type="GO" id="GO:0009398">
    <property type="term" value="P:FMN biosynthetic process"/>
    <property type="evidence" value="ECO:0007669"/>
    <property type="project" value="UniProtKB-UniPathway"/>
</dbReference>
<proteinExistence type="predicted"/>
<dbReference type="VEuPathDB" id="AmoebaDB:NAEGRDRAFT_61545"/>
<evidence type="ECO:0000256" key="1">
    <source>
        <dbReference type="ARBA" id="ARBA00005201"/>
    </source>
</evidence>
<protein>
    <recommendedName>
        <fullName evidence="2">riboflavin kinase</fullName>
        <ecNumber evidence="2">2.7.1.26</ecNumber>
    </recommendedName>
</protein>
<evidence type="ECO:0000256" key="3">
    <source>
        <dbReference type="ARBA" id="ARBA00022630"/>
    </source>
</evidence>
<dbReference type="InParanoid" id="D2UYP8"/>
<dbReference type="GO" id="GO:0009231">
    <property type="term" value="P:riboflavin biosynthetic process"/>
    <property type="evidence" value="ECO:0007669"/>
    <property type="project" value="InterPro"/>
</dbReference>
<dbReference type="GO" id="GO:0008531">
    <property type="term" value="F:riboflavin kinase activity"/>
    <property type="evidence" value="ECO:0007669"/>
    <property type="project" value="UniProtKB-EC"/>
</dbReference>
<dbReference type="STRING" id="5762.D2UYP8"/>
<dbReference type="RefSeq" id="XP_002683572.1">
    <property type="nucleotide sequence ID" value="XM_002683526.1"/>
</dbReference>
<keyword evidence="10" id="KW-1185">Reference proteome</keyword>
<dbReference type="PANTHER" id="PTHR22749:SF6">
    <property type="entry name" value="RIBOFLAVIN KINASE"/>
    <property type="match status" value="1"/>
</dbReference>
<evidence type="ECO:0000256" key="7">
    <source>
        <dbReference type="ARBA" id="ARBA00022840"/>
    </source>
</evidence>
<dbReference type="Proteomes" id="UP000006671">
    <property type="component" value="Unassembled WGS sequence"/>
</dbReference>
<dbReference type="EMBL" id="GG738845">
    <property type="protein sequence ID" value="EFC50828.1"/>
    <property type="molecule type" value="Genomic_DNA"/>
</dbReference>
<name>D2UYP8_NAEGR</name>
<accession>D2UYP8</accession>
<dbReference type="SMART" id="SM00904">
    <property type="entry name" value="Flavokinase"/>
    <property type="match status" value="1"/>
</dbReference>
<feature type="domain" description="Riboflavin kinase" evidence="8">
    <location>
        <begin position="26"/>
        <end position="150"/>
    </location>
</feature>
<keyword evidence="5" id="KW-0808">Transferase</keyword>
<dbReference type="InterPro" id="IPR015865">
    <property type="entry name" value="Riboflavin_kinase_bac/euk"/>
</dbReference>
<dbReference type="Gene3D" id="2.40.30.30">
    <property type="entry name" value="Riboflavin kinase-like"/>
    <property type="match status" value="1"/>
</dbReference>
<comment type="pathway">
    <text evidence="1">Cofactor biosynthesis; FMN biosynthesis; FMN from riboflavin (ATP route): step 1/1.</text>
</comment>
<organism evidence="10">
    <name type="scientific">Naegleria gruberi</name>
    <name type="common">Amoeba</name>
    <dbReference type="NCBI Taxonomy" id="5762"/>
    <lineage>
        <taxon>Eukaryota</taxon>
        <taxon>Discoba</taxon>
        <taxon>Heterolobosea</taxon>
        <taxon>Tetramitia</taxon>
        <taxon>Eutetramitia</taxon>
        <taxon>Vahlkampfiidae</taxon>
        <taxon>Naegleria</taxon>
    </lineage>
</organism>
<dbReference type="FunCoup" id="D2UYP8">
    <property type="interactions" value="211"/>
</dbReference>
<dbReference type="OrthoDB" id="276388at2759"/>
<evidence type="ECO:0000256" key="6">
    <source>
        <dbReference type="ARBA" id="ARBA00022741"/>
    </source>
</evidence>
<evidence type="ECO:0000259" key="8">
    <source>
        <dbReference type="SMART" id="SM00904"/>
    </source>
</evidence>
<keyword evidence="7" id="KW-0067">ATP-binding</keyword>
<dbReference type="GeneID" id="8863978"/>
<keyword evidence="6" id="KW-0547">Nucleotide-binding</keyword>
<keyword evidence="3" id="KW-0285">Flavoprotein</keyword>
<dbReference type="AlphaFoldDB" id="D2UYP8"/>
<reference evidence="9 10" key="1">
    <citation type="journal article" date="2010" name="Cell">
        <title>The genome of Naegleria gruberi illuminates early eukaryotic versatility.</title>
        <authorList>
            <person name="Fritz-Laylin L.K."/>
            <person name="Prochnik S.E."/>
            <person name="Ginger M.L."/>
            <person name="Dacks J.B."/>
            <person name="Carpenter M.L."/>
            <person name="Field M.C."/>
            <person name="Kuo A."/>
            <person name="Paredez A."/>
            <person name="Chapman J."/>
            <person name="Pham J."/>
            <person name="Shu S."/>
            <person name="Neupane R."/>
            <person name="Cipriano M."/>
            <person name="Mancuso J."/>
            <person name="Tu H."/>
            <person name="Salamov A."/>
            <person name="Lindquist E."/>
            <person name="Shapiro H."/>
            <person name="Lucas S."/>
            <person name="Grigoriev I.V."/>
            <person name="Cande W.Z."/>
            <person name="Fulton C."/>
            <person name="Rokhsar D.S."/>
            <person name="Dawson S.C."/>
        </authorList>
    </citation>
    <scope>NUCLEOTIDE SEQUENCE [LARGE SCALE GENOMIC DNA]</scope>
    <source>
        <strain evidence="9 10">NEG-M</strain>
    </source>
</reference>
<dbReference type="eggNOG" id="KOG3110">
    <property type="taxonomic scope" value="Eukaryota"/>
</dbReference>
<dbReference type="Pfam" id="PF01687">
    <property type="entry name" value="Flavokinase"/>
    <property type="match status" value="1"/>
</dbReference>
<dbReference type="InterPro" id="IPR023465">
    <property type="entry name" value="Riboflavin_kinase_dom_sf"/>
</dbReference>
<evidence type="ECO:0000256" key="2">
    <source>
        <dbReference type="ARBA" id="ARBA00012105"/>
    </source>
</evidence>
<dbReference type="InterPro" id="IPR023468">
    <property type="entry name" value="Riboflavin_kinase"/>
</dbReference>
<evidence type="ECO:0000313" key="10">
    <source>
        <dbReference type="Proteomes" id="UP000006671"/>
    </source>
</evidence>
<dbReference type="PANTHER" id="PTHR22749">
    <property type="entry name" value="RIBOFLAVIN KINASE/FMN ADENYLYLTRANSFERASE"/>
    <property type="match status" value="1"/>
</dbReference>
<dbReference type="UniPathway" id="UPA00276">
    <property type="reaction ID" value="UER00406"/>
</dbReference>
<dbReference type="OMA" id="NGEVHKM"/>
<sequence length="161" mass="17994">MATSTLCTIPNHLLKRIHNVIPIEKPIKITGEVIKGFGRGGKLLGIPTANLPIENCKELSQIEMGVYIGYAKIRGITCKTVISIGNNPHFQNEQKTIEPHLLHDFNSDFYGENLTISICGFIRYMEKYDNLDDLINAIKSDITIGSKALDEEPFKNALHDL</sequence>
<dbReference type="EC" id="2.7.1.26" evidence="2"/>